<evidence type="ECO:0000259" key="12">
    <source>
        <dbReference type="Pfam" id="PF00329"/>
    </source>
</evidence>
<dbReference type="AlphaFoldDB" id="A0A2S5KNY1"/>
<reference evidence="14 15" key="1">
    <citation type="submission" date="2018-02" db="EMBL/GenBank/DDBJ databases">
        <title>novel marine gammaproteobacteria from coastal saline agro ecosystem.</title>
        <authorList>
            <person name="Krishnan R."/>
            <person name="Ramesh Kumar N."/>
        </authorList>
    </citation>
    <scope>NUCLEOTIDE SEQUENCE [LARGE SCALE GENOMIC DNA]</scope>
    <source>
        <strain evidence="14 15">228</strain>
    </source>
</reference>
<evidence type="ECO:0000256" key="4">
    <source>
        <dbReference type="ARBA" id="ARBA00022475"/>
    </source>
</evidence>
<keyword evidence="7 11" id="KW-0830">Ubiquinone</keyword>
<dbReference type="Pfam" id="PF00346">
    <property type="entry name" value="Complex1_49kDa"/>
    <property type="match status" value="1"/>
</dbReference>
<evidence type="ECO:0000256" key="11">
    <source>
        <dbReference type="HAMAP-Rule" id="MF_01358"/>
    </source>
</evidence>
<dbReference type="NCBIfam" id="TIGR01962">
    <property type="entry name" value="NuoD"/>
    <property type="match status" value="1"/>
</dbReference>
<dbReference type="PANTHER" id="PTHR11993">
    <property type="entry name" value="NADH-UBIQUINONE OXIDOREDUCTASE 49 KDA SUBUNIT"/>
    <property type="match status" value="1"/>
</dbReference>
<dbReference type="InterPro" id="IPR001135">
    <property type="entry name" value="NADH_Q_OxRdtase_suD"/>
</dbReference>
<dbReference type="InterPro" id="IPR001268">
    <property type="entry name" value="NADH_UbQ_OxRdtase_30kDa_su"/>
</dbReference>
<comment type="subcellular location">
    <subcellularLocation>
        <location evidence="1">Cell inner membrane</location>
        <topology evidence="1">Peripheral membrane protein</topology>
    </subcellularLocation>
    <subcellularLocation>
        <location evidence="11">Cell membrane</location>
        <topology evidence="11">Peripheral membrane protein</topology>
        <orientation evidence="11">Cytoplasmic side</orientation>
    </subcellularLocation>
</comment>
<dbReference type="GO" id="GO:0008137">
    <property type="term" value="F:NADH dehydrogenase (ubiquinone) activity"/>
    <property type="evidence" value="ECO:0007669"/>
    <property type="project" value="InterPro"/>
</dbReference>
<comment type="catalytic activity">
    <reaction evidence="10 11">
        <text>a quinone + NADH + 5 H(+)(in) = a quinol + NAD(+) + 4 H(+)(out)</text>
        <dbReference type="Rhea" id="RHEA:57888"/>
        <dbReference type="ChEBI" id="CHEBI:15378"/>
        <dbReference type="ChEBI" id="CHEBI:24646"/>
        <dbReference type="ChEBI" id="CHEBI:57540"/>
        <dbReference type="ChEBI" id="CHEBI:57945"/>
        <dbReference type="ChEBI" id="CHEBI:132124"/>
    </reaction>
</comment>
<comment type="caution">
    <text evidence="14">The sequence shown here is derived from an EMBL/GenBank/DDBJ whole genome shotgun (WGS) entry which is preliminary data.</text>
</comment>
<dbReference type="PROSITE" id="PS00542">
    <property type="entry name" value="COMPLEX1_30K"/>
    <property type="match status" value="1"/>
</dbReference>
<comment type="similarity">
    <text evidence="11">Belongs to the complex I 49 kDa subunit family.</text>
</comment>
<evidence type="ECO:0000256" key="2">
    <source>
        <dbReference type="ARBA" id="ARBA00010019"/>
    </source>
</evidence>
<dbReference type="InterPro" id="IPR022885">
    <property type="entry name" value="NDH1_su_D/H"/>
</dbReference>
<dbReference type="Gene3D" id="3.30.460.80">
    <property type="entry name" value="NADH:ubiquinone oxidoreductase, 30kDa subunit"/>
    <property type="match status" value="1"/>
</dbReference>
<dbReference type="OrthoDB" id="5287499at2"/>
<keyword evidence="6 11" id="KW-0520">NAD</keyword>
<dbReference type="SUPFAM" id="SSF56762">
    <property type="entry name" value="HydB/Nqo4-like"/>
    <property type="match status" value="1"/>
</dbReference>
<evidence type="ECO:0000256" key="6">
    <source>
        <dbReference type="ARBA" id="ARBA00023027"/>
    </source>
</evidence>
<dbReference type="GO" id="GO:0048038">
    <property type="term" value="F:quinone binding"/>
    <property type="evidence" value="ECO:0007669"/>
    <property type="project" value="UniProtKB-KW"/>
</dbReference>
<dbReference type="PANTHER" id="PTHR11993:SF45">
    <property type="entry name" value="NADH-QUINONE OXIDOREDUCTASE SUBUNIT C_D"/>
    <property type="match status" value="1"/>
</dbReference>
<dbReference type="Gene3D" id="1.10.645.10">
    <property type="entry name" value="Cytochrome-c3 Hydrogenase, chain B"/>
    <property type="match status" value="1"/>
</dbReference>
<dbReference type="InterPro" id="IPR020396">
    <property type="entry name" value="NADH_UbQ_OxRdtase_CS"/>
</dbReference>
<proteinExistence type="inferred from homology"/>
<comment type="similarity">
    <text evidence="2">In the C-terminal section; belongs to the complex I 49 kDa subunit family.</text>
</comment>
<dbReference type="EMBL" id="PRLP01000048">
    <property type="protein sequence ID" value="PPC76557.1"/>
    <property type="molecule type" value="Genomic_DNA"/>
</dbReference>
<evidence type="ECO:0000256" key="3">
    <source>
        <dbReference type="ARBA" id="ARBA00022448"/>
    </source>
</evidence>
<feature type="domain" description="NADH-quinone oxidoreductase subunit D" evidence="13">
    <location>
        <begin position="296"/>
        <end position="566"/>
    </location>
</feature>
<feature type="domain" description="NADH:ubiquinone oxidoreductase 30kDa subunit" evidence="12">
    <location>
        <begin position="30"/>
        <end position="149"/>
    </location>
</feature>
<evidence type="ECO:0000256" key="8">
    <source>
        <dbReference type="ARBA" id="ARBA00023136"/>
    </source>
</evidence>
<keyword evidence="11" id="KW-1278">Translocase</keyword>
<organism evidence="14 15">
    <name type="scientific">Proteobacteria bacterium 228</name>
    <dbReference type="NCBI Taxonomy" id="2083153"/>
    <lineage>
        <taxon>Bacteria</taxon>
        <taxon>Pseudomonadati</taxon>
        <taxon>Pseudomonadota</taxon>
    </lineage>
</organism>
<keyword evidence="5 11" id="KW-0874">Quinone</keyword>
<comment type="subunit">
    <text evidence="11">NDH-1 is composed of 14 different subunits. Subunits NuoB, C, D, E, F, and G constitute the peripheral sector of the complex.</text>
</comment>
<evidence type="ECO:0000256" key="5">
    <source>
        <dbReference type="ARBA" id="ARBA00022719"/>
    </source>
</evidence>
<keyword evidence="3 11" id="KW-0813">Transport</keyword>
<evidence type="ECO:0000256" key="7">
    <source>
        <dbReference type="ARBA" id="ARBA00023075"/>
    </source>
</evidence>
<dbReference type="GO" id="GO:0050136">
    <property type="term" value="F:NADH dehydrogenase (quinone) (non-electrogenic) activity"/>
    <property type="evidence" value="ECO:0007669"/>
    <property type="project" value="UniProtKB-UniRule"/>
</dbReference>
<evidence type="ECO:0000256" key="10">
    <source>
        <dbReference type="ARBA" id="ARBA00047712"/>
    </source>
</evidence>
<evidence type="ECO:0000259" key="13">
    <source>
        <dbReference type="Pfam" id="PF00346"/>
    </source>
</evidence>
<gene>
    <name evidence="11" type="primary">nuoD</name>
    <name evidence="14" type="ORF">C4K68_14835</name>
</gene>
<comment type="function">
    <text evidence="11">NDH-1 shuttles electrons from NADH, via FMN and iron-sulfur (Fe-S) centers, to quinones in the respiratory chain. The immediate electron acceptor for the enzyme in this species is believed to be ubiquinone. Couples the redox reaction to proton translocation (for every two electrons transferred, four hydrogen ions are translocated across the cytoplasmic membrane), and thus conserves the redox energy in a proton gradient.</text>
</comment>
<name>A0A2S5KNY1_9PROT</name>
<protein>
    <recommendedName>
        <fullName evidence="11">NADH-quinone oxidoreductase subunit D</fullName>
        <ecNumber evidence="11">7.1.1.-</ecNumber>
    </recommendedName>
    <alternativeName>
        <fullName evidence="11">NADH dehydrogenase I subunit D</fullName>
    </alternativeName>
    <alternativeName>
        <fullName evidence="11">NDH-1 subunit D</fullName>
    </alternativeName>
</protein>
<evidence type="ECO:0000256" key="9">
    <source>
        <dbReference type="ARBA" id="ARBA00023268"/>
    </source>
</evidence>
<dbReference type="GO" id="GO:0051287">
    <property type="term" value="F:NAD binding"/>
    <property type="evidence" value="ECO:0007669"/>
    <property type="project" value="InterPro"/>
</dbReference>
<keyword evidence="4 11" id="KW-1003">Cell membrane</keyword>
<evidence type="ECO:0000256" key="1">
    <source>
        <dbReference type="ARBA" id="ARBA00004417"/>
    </source>
</evidence>
<dbReference type="SUPFAM" id="SSF143243">
    <property type="entry name" value="Nqo5-like"/>
    <property type="match status" value="1"/>
</dbReference>
<dbReference type="HAMAP" id="MF_01358">
    <property type="entry name" value="NDH1_NuoD"/>
    <property type="match status" value="1"/>
</dbReference>
<dbReference type="EC" id="7.1.1.-" evidence="11"/>
<dbReference type="InterPro" id="IPR037232">
    <property type="entry name" value="NADH_quin_OxRdtase_su_C/D-like"/>
</dbReference>
<dbReference type="GO" id="GO:0005886">
    <property type="term" value="C:plasma membrane"/>
    <property type="evidence" value="ECO:0007669"/>
    <property type="project" value="UniProtKB-SubCell"/>
</dbReference>
<keyword evidence="8 11" id="KW-0472">Membrane</keyword>
<dbReference type="NCBIfam" id="NF004739">
    <property type="entry name" value="PRK06075.1"/>
    <property type="match status" value="1"/>
</dbReference>
<dbReference type="Proteomes" id="UP000238196">
    <property type="component" value="Unassembled WGS sequence"/>
</dbReference>
<evidence type="ECO:0000313" key="14">
    <source>
        <dbReference type="EMBL" id="PPC76557.1"/>
    </source>
</evidence>
<keyword evidence="9" id="KW-0511">Multifunctional enzyme</keyword>
<dbReference type="InterPro" id="IPR029014">
    <property type="entry name" value="NiFe-Hase_large"/>
</dbReference>
<evidence type="ECO:0000313" key="15">
    <source>
        <dbReference type="Proteomes" id="UP000238196"/>
    </source>
</evidence>
<dbReference type="Pfam" id="PF00329">
    <property type="entry name" value="Complex1_30kDa"/>
    <property type="match status" value="1"/>
</dbReference>
<sequence>MTEALLQTLAQRFGAEPYSAVSYVGAPSIVVPLNQLHDALRFLRYEASTRYEMLVDLSAIDEAGRGGGFTMFYHLLNLDSAAFLTVRCPLFSSLLEVPTASDIWPAADWYEREVYDMFGLRFSGHPDLRRILLPDFWQGHPLLKSEAGRATERPDPFGYDPESLNKILQGYMNPEQGDDGEMVVNIGPNHPGTDGIIRLVLRLRGERITSLEQEIGYHHRGAEKVAEFHTFHNYIPYTNRIDYLGGVGGELPYVLACEQMTGIEVPPRAQAMRVMLAEIFRLSSHLVWISSLGHNLGAMGPAFYAFMEREKLFDVIEEVCGGRMHPAFYRIGGVAQDLPEGWKRNVLRSCDAVEERIPELEALTTKSYIFQTRTKGIAVYTPEQAIDWALTGPNLRACGFDFDIRKKLPYSGYEQYDFDVPVGTDGDAFTRTVLRIEEMRQSLRIIRQVVATMPDGPILSDNKPRYSLARKERALEDIETMIHHFIEVGRGLPFPRGESFFPTETSKGLTCYTLVSDGSANPYRVRIRTPSFAHFQSVKAVGVGDVLGNVICLIGSIDYVLADIDR</sequence>
<accession>A0A2S5KNY1</accession>